<accession>A0A3E0HEM7</accession>
<dbReference type="RefSeq" id="WP_116177127.1">
    <property type="nucleotide sequence ID" value="NZ_CP144375.1"/>
</dbReference>
<feature type="signal peptide" evidence="1">
    <location>
        <begin position="1"/>
        <end position="22"/>
    </location>
</feature>
<dbReference type="EMBL" id="QUNO01000009">
    <property type="protein sequence ID" value="REH43692.1"/>
    <property type="molecule type" value="Genomic_DNA"/>
</dbReference>
<protein>
    <recommendedName>
        <fullName evidence="4">Lipoprotein</fullName>
    </recommendedName>
</protein>
<dbReference type="Proteomes" id="UP000256269">
    <property type="component" value="Unassembled WGS sequence"/>
</dbReference>
<organism evidence="2 3">
    <name type="scientific">Kutzneria buriramensis</name>
    <dbReference type="NCBI Taxonomy" id="1045776"/>
    <lineage>
        <taxon>Bacteria</taxon>
        <taxon>Bacillati</taxon>
        <taxon>Actinomycetota</taxon>
        <taxon>Actinomycetes</taxon>
        <taxon>Pseudonocardiales</taxon>
        <taxon>Pseudonocardiaceae</taxon>
        <taxon>Kutzneria</taxon>
    </lineage>
</organism>
<dbReference type="PROSITE" id="PS51257">
    <property type="entry name" value="PROKAR_LIPOPROTEIN"/>
    <property type="match status" value="1"/>
</dbReference>
<feature type="chain" id="PRO_5038643623" description="Lipoprotein" evidence="1">
    <location>
        <begin position="23"/>
        <end position="130"/>
    </location>
</feature>
<dbReference type="AlphaFoldDB" id="A0A3E0HEM7"/>
<evidence type="ECO:0000313" key="2">
    <source>
        <dbReference type="EMBL" id="REH43692.1"/>
    </source>
</evidence>
<comment type="caution">
    <text evidence="2">The sequence shown here is derived from an EMBL/GenBank/DDBJ whole genome shotgun (WGS) entry which is preliminary data.</text>
</comment>
<evidence type="ECO:0000256" key="1">
    <source>
        <dbReference type="SAM" id="SignalP"/>
    </source>
</evidence>
<keyword evidence="1" id="KW-0732">Signal</keyword>
<sequence length="130" mass="13277">MRTRVTAVVGAALLLAACGATPPPPGPPSLPDPTPAGAHVVFEYSGVGAKQVDLTNRVANAKTVSVHWFCLGDDLELASGETTLVGSGCARSSDGLTEYGGDIPLSLASTMAWLVKTGPDTVWRLAVTTT</sequence>
<proteinExistence type="predicted"/>
<evidence type="ECO:0008006" key="4">
    <source>
        <dbReference type="Google" id="ProtNLM"/>
    </source>
</evidence>
<keyword evidence="3" id="KW-1185">Reference proteome</keyword>
<gene>
    <name evidence="2" type="ORF">BCF44_109235</name>
</gene>
<evidence type="ECO:0000313" key="3">
    <source>
        <dbReference type="Proteomes" id="UP000256269"/>
    </source>
</evidence>
<name>A0A3E0HEM7_9PSEU</name>
<reference evidence="2 3" key="1">
    <citation type="submission" date="2018-08" db="EMBL/GenBank/DDBJ databases">
        <title>Genomic Encyclopedia of Archaeal and Bacterial Type Strains, Phase II (KMG-II): from individual species to whole genera.</title>
        <authorList>
            <person name="Goeker M."/>
        </authorList>
    </citation>
    <scope>NUCLEOTIDE SEQUENCE [LARGE SCALE GENOMIC DNA]</scope>
    <source>
        <strain evidence="2 3">DSM 45791</strain>
    </source>
</reference>